<sequence length="542" mass="57070">MLNFRGGAFGALLLTAAGIFAAAPSAQAQEPAGVSIVADIKLSEDGLLEVEETVQVPPGGQFHMAIPLRVAHGEGGERRFSVTDISTTGPGKAETAQEVFSVDAPPGESTFAYTVHGAVSDAPGTQLFHWSGLLNTDVASFDGSIISPSYRMGIVDCTVGAAGSTRKCNDARVEPDGVLTMHEENLHKGDALDVSLQMPPGTVQANADITEGRGSGPFAVTAPVLVSFGLLLLALAAFGGYLMWARRQDAAALTSSATLDPVQRSGRNAEFVSPEGVLPGEAGLLLDGSSDAVDIAATVVDLAVRRYLWIAPAGDSDWRITRVNAVDDQLREYEKQVYAALLPDGTDAVLMSELRAPGRLSAEPIRAALRADALARGTLTDHDRRGLAFWLGVVLLVVGVAATVGLAISGGYALVGVAVALGGAAMLMLGRYLPARTAAGRALAAQVKALQNGLDAQRPEEIAAASREMLFSRALPFTIIGGRTDNWIRTFRDLDPSADRQAGLYWFAGFDQDRNLHRFAGQFPYFITALQGLFTTASDSRH</sequence>
<dbReference type="EMBL" id="JAAXOP010000003">
    <property type="protein sequence ID" value="NKY50086.1"/>
    <property type="molecule type" value="Genomic_DNA"/>
</dbReference>
<evidence type="ECO:0000313" key="4">
    <source>
        <dbReference type="EMBL" id="NKY50086.1"/>
    </source>
</evidence>
<feature type="transmembrane region" description="Helical" evidence="1">
    <location>
        <begin position="414"/>
        <end position="433"/>
    </location>
</feature>
<gene>
    <name evidence="4" type="ORF">HGA08_07670</name>
</gene>
<dbReference type="RefSeq" id="WP_067870715.1">
    <property type="nucleotide sequence ID" value="NZ_JAAXOP010000003.1"/>
</dbReference>
<keyword evidence="5" id="KW-1185">Reference proteome</keyword>
<dbReference type="Proteomes" id="UP000565711">
    <property type="component" value="Unassembled WGS sequence"/>
</dbReference>
<keyword evidence="1" id="KW-0472">Membrane</keyword>
<keyword evidence="1" id="KW-0812">Transmembrane</keyword>
<reference evidence="4 5" key="1">
    <citation type="submission" date="2020-04" db="EMBL/GenBank/DDBJ databases">
        <title>MicrobeNet Type strains.</title>
        <authorList>
            <person name="Nicholson A.C."/>
        </authorList>
    </citation>
    <scope>NUCLEOTIDE SEQUENCE [LARGE SCALE GENOMIC DNA]</scope>
    <source>
        <strain evidence="4 5">JCM 12354</strain>
    </source>
</reference>
<proteinExistence type="predicted"/>
<feature type="signal peptide" evidence="2">
    <location>
        <begin position="1"/>
        <end position="28"/>
    </location>
</feature>
<accession>A0A846XSN6</accession>
<keyword evidence="1" id="KW-1133">Transmembrane helix</keyword>
<name>A0A846XSN6_9NOCA</name>
<feature type="transmembrane region" description="Helical" evidence="1">
    <location>
        <begin position="387"/>
        <end position="408"/>
    </location>
</feature>
<comment type="caution">
    <text evidence="4">The sequence shown here is derived from an EMBL/GenBank/DDBJ whole genome shotgun (WGS) entry which is preliminary data.</text>
</comment>
<evidence type="ECO:0000259" key="3">
    <source>
        <dbReference type="Pfam" id="PF20990"/>
    </source>
</evidence>
<feature type="transmembrane region" description="Helical" evidence="1">
    <location>
        <begin position="224"/>
        <end position="244"/>
    </location>
</feature>
<protein>
    <submittedName>
        <fullName evidence="4">DUF2207 domain-containing protein</fullName>
    </submittedName>
</protein>
<evidence type="ECO:0000256" key="1">
    <source>
        <dbReference type="SAM" id="Phobius"/>
    </source>
</evidence>
<organism evidence="4 5">
    <name type="scientific">Nocardia vermiculata</name>
    <dbReference type="NCBI Taxonomy" id="257274"/>
    <lineage>
        <taxon>Bacteria</taxon>
        <taxon>Bacillati</taxon>
        <taxon>Actinomycetota</taxon>
        <taxon>Actinomycetes</taxon>
        <taxon>Mycobacteriales</taxon>
        <taxon>Nocardiaceae</taxon>
        <taxon>Nocardia</taxon>
    </lineage>
</organism>
<feature type="domain" description="Predicted membrane protein YciQ-like C-terminal" evidence="3">
    <location>
        <begin position="270"/>
        <end position="491"/>
    </location>
</feature>
<dbReference type="AlphaFoldDB" id="A0A846XSN6"/>
<evidence type="ECO:0000313" key="5">
    <source>
        <dbReference type="Proteomes" id="UP000565711"/>
    </source>
</evidence>
<feature type="chain" id="PRO_5032536886" evidence="2">
    <location>
        <begin position="29"/>
        <end position="542"/>
    </location>
</feature>
<evidence type="ECO:0000256" key="2">
    <source>
        <dbReference type="SAM" id="SignalP"/>
    </source>
</evidence>
<keyword evidence="2" id="KW-0732">Signal</keyword>
<dbReference type="InterPro" id="IPR048389">
    <property type="entry name" value="YciQ-like_C"/>
</dbReference>
<dbReference type="Pfam" id="PF20990">
    <property type="entry name" value="DUF2207_C"/>
    <property type="match status" value="1"/>
</dbReference>